<dbReference type="InterPro" id="IPR001680">
    <property type="entry name" value="WD40_rpt"/>
</dbReference>
<dbReference type="InterPro" id="IPR015943">
    <property type="entry name" value="WD40/YVTN_repeat-like_dom_sf"/>
</dbReference>
<dbReference type="InterPro" id="IPR036322">
    <property type="entry name" value="WD40_repeat_dom_sf"/>
</dbReference>
<organism evidence="6 7">
    <name type="scientific">Exidia glandulosa HHB12029</name>
    <dbReference type="NCBI Taxonomy" id="1314781"/>
    <lineage>
        <taxon>Eukaryota</taxon>
        <taxon>Fungi</taxon>
        <taxon>Dikarya</taxon>
        <taxon>Basidiomycota</taxon>
        <taxon>Agaricomycotina</taxon>
        <taxon>Agaricomycetes</taxon>
        <taxon>Auriculariales</taxon>
        <taxon>Exidiaceae</taxon>
        <taxon>Exidia</taxon>
    </lineage>
</organism>
<dbReference type="GO" id="GO:0043161">
    <property type="term" value="P:proteasome-mediated ubiquitin-dependent protein catabolic process"/>
    <property type="evidence" value="ECO:0007669"/>
    <property type="project" value="TreeGrafter"/>
</dbReference>
<proteinExistence type="predicted"/>
<accession>A0A165HYQ5</accession>
<feature type="repeat" description="WD" evidence="3">
    <location>
        <begin position="934"/>
        <end position="977"/>
    </location>
</feature>
<dbReference type="InParanoid" id="A0A165HYQ5"/>
<dbReference type="PROSITE" id="PS50082">
    <property type="entry name" value="WD_REPEATS_2"/>
    <property type="match status" value="1"/>
</dbReference>
<name>A0A165HYQ5_EXIGL</name>
<evidence type="ECO:0000256" key="4">
    <source>
        <dbReference type="SAM" id="MobiDB-lite"/>
    </source>
</evidence>
<reference evidence="6 7" key="1">
    <citation type="journal article" date="2016" name="Mol. Biol. Evol.">
        <title>Comparative Genomics of Early-Diverging Mushroom-Forming Fungi Provides Insights into the Origins of Lignocellulose Decay Capabilities.</title>
        <authorList>
            <person name="Nagy L.G."/>
            <person name="Riley R."/>
            <person name="Tritt A."/>
            <person name="Adam C."/>
            <person name="Daum C."/>
            <person name="Floudas D."/>
            <person name="Sun H."/>
            <person name="Yadav J.S."/>
            <person name="Pangilinan J."/>
            <person name="Larsson K.H."/>
            <person name="Matsuura K."/>
            <person name="Barry K."/>
            <person name="Labutti K."/>
            <person name="Kuo R."/>
            <person name="Ohm R.A."/>
            <person name="Bhattacharya S.S."/>
            <person name="Shirouzu T."/>
            <person name="Yoshinaga Y."/>
            <person name="Martin F.M."/>
            <person name="Grigoriev I.V."/>
            <person name="Hibbett D.S."/>
        </authorList>
    </citation>
    <scope>NUCLEOTIDE SEQUENCE [LARGE SCALE GENOMIC DNA]</scope>
    <source>
        <strain evidence="6 7">HHB12029</strain>
    </source>
</reference>
<evidence type="ECO:0000256" key="1">
    <source>
        <dbReference type="ARBA" id="ARBA00022574"/>
    </source>
</evidence>
<feature type="compositionally biased region" description="Polar residues" evidence="4">
    <location>
        <begin position="536"/>
        <end position="549"/>
    </location>
</feature>
<feature type="transmembrane region" description="Helical" evidence="5">
    <location>
        <begin position="380"/>
        <end position="399"/>
    </location>
</feature>
<evidence type="ECO:0000256" key="3">
    <source>
        <dbReference type="PROSITE-ProRule" id="PRU00221"/>
    </source>
</evidence>
<feature type="region of interest" description="Disordered" evidence="4">
    <location>
        <begin position="498"/>
        <end position="585"/>
    </location>
</feature>
<keyword evidence="7" id="KW-1185">Reference proteome</keyword>
<dbReference type="Pfam" id="PF00400">
    <property type="entry name" value="WD40"/>
    <property type="match status" value="2"/>
</dbReference>
<keyword evidence="2" id="KW-0677">Repeat</keyword>
<feature type="region of interest" description="Disordered" evidence="4">
    <location>
        <begin position="1030"/>
        <end position="1067"/>
    </location>
</feature>
<evidence type="ECO:0000256" key="5">
    <source>
        <dbReference type="SAM" id="Phobius"/>
    </source>
</evidence>
<gene>
    <name evidence="6" type="ORF">EXIGLDRAFT_674838</name>
</gene>
<dbReference type="EMBL" id="KV426004">
    <property type="protein sequence ID" value="KZV92646.1"/>
    <property type="molecule type" value="Genomic_DNA"/>
</dbReference>
<dbReference type="GO" id="GO:0034657">
    <property type="term" value="C:GID complex"/>
    <property type="evidence" value="ECO:0007669"/>
    <property type="project" value="TreeGrafter"/>
</dbReference>
<feature type="region of interest" description="Disordered" evidence="4">
    <location>
        <begin position="59"/>
        <end position="79"/>
    </location>
</feature>
<dbReference type="OrthoDB" id="972532at2759"/>
<keyword evidence="1 3" id="KW-0853">WD repeat</keyword>
<sequence length="1067" mass="118017">MANRKPIARDLPGKKLNANIGTSTPPRADKRPELSRRKQTLITLLDALRELQDDDLQLGGGGGLGAGGRRGTVSDERDGPTVDDHIQAEGAAAFETFQIRVKDLDRELQTFSNAVTQLGSSVGLLSSSFALRQRLTRILHLVRDNAAELFPRKVRKETLAGVELVRNFSRAKLRYKPPPNVARPVVGDEIDPESFPEEIEGLAKDTINFLNCLNEFPEFTDESVNASIVAFEGDLKYWANCLREFEGQFRFPGVTRYVHDLSTEIGEHLENITTALVVFVEVGVPTIRFVQKHGSTNLLNLSTIATFFSAVTATTIQYSFDRKATTLDAVVNAFWYSSLVFSIASAVNSLVGLTWKQAMYRSPGHRVPWWVLMWIKRTPLIFLVISVAAFSVGLVLFTYSSGQPGPVCTIVTVFTACSSFGLVAVSSWFIFERWAYARHKGQIWLDDILSEVNKKFKRFSGVEWMSTVPPKHIKRAATMAGTHSSKLYRSATRRMSTVLPVHRSASSSQTDVESLGGQSMTERNRSGTISPAPLVQSPTTASRSDTPISPDTPRVNTRDLPSPITPEPDTPDGSGPASSTPLRNHRLKSAVRSVMLMRTAAPGGPTPFPLSHKRQATLGPGPPTTSSQRSNSLEPFTAGRLARIGILKQALLSVAPAQSIMAHQALVRHLAFSPNGKFLATCSWDRTSTIIKVADLSSHRVLAHPHGFVGQVMWSPNGSLLLTKLTSGINVWTEDGVCKQRIERRTAVHSITWFANGTEFLSIEANEAVHLDVKGKVLDRYPFERLRLHDVAITPDGERLFAVATLEHSKDGYKPVKARAEKRIVVYNRLEKEIENQVPVLHDVRDITISKDSRFALVSYEHKAPPQLWRIGMVKGDARLALLHTYMPNQETDFAGPSYFGGKDDQLIFCASKAGDIHIWDRESGTLLRHVRPEEGDGESLTCIAWNHASDNYMFATGSHEGTVRLWQANATGTRNSLIEHDPVKSLVDTSMSSSLASPGHMMTEEPERIVESPGGMLRQVINDIGAELRDDGDYFGQDDHDLRSKPERKRTISFSDPLSRPPDDDN</sequence>
<dbReference type="Gene3D" id="2.130.10.10">
    <property type="entry name" value="YVTN repeat-like/Quinoprotein amine dehydrogenase"/>
    <property type="match status" value="2"/>
</dbReference>
<dbReference type="PANTHER" id="PTHR22838:SF0">
    <property type="entry name" value="WD REPEAT-CONTAINING PROTEIN 26"/>
    <property type="match status" value="1"/>
</dbReference>
<feature type="transmembrane region" description="Helical" evidence="5">
    <location>
        <begin position="333"/>
        <end position="355"/>
    </location>
</feature>
<dbReference type="STRING" id="1314781.A0A165HYQ5"/>
<dbReference type="AlphaFoldDB" id="A0A165HYQ5"/>
<evidence type="ECO:0000256" key="2">
    <source>
        <dbReference type="ARBA" id="ARBA00022737"/>
    </source>
</evidence>
<dbReference type="InterPro" id="IPR051350">
    <property type="entry name" value="WD_repeat-ST_regulator"/>
</dbReference>
<keyword evidence="5" id="KW-0812">Transmembrane</keyword>
<evidence type="ECO:0000313" key="6">
    <source>
        <dbReference type="EMBL" id="KZV92646.1"/>
    </source>
</evidence>
<dbReference type="SUPFAM" id="SSF50978">
    <property type="entry name" value="WD40 repeat-like"/>
    <property type="match status" value="1"/>
</dbReference>
<dbReference type="PANTHER" id="PTHR22838">
    <property type="entry name" value="WD REPEAT PROTEIN 26-RELATED"/>
    <property type="match status" value="1"/>
</dbReference>
<protein>
    <submittedName>
        <fullName evidence="6">WD40 repeat-like protein</fullName>
    </submittedName>
</protein>
<feature type="compositionally biased region" description="Gly residues" evidence="4">
    <location>
        <begin position="59"/>
        <end position="70"/>
    </location>
</feature>
<feature type="transmembrane region" description="Helical" evidence="5">
    <location>
        <begin position="411"/>
        <end position="431"/>
    </location>
</feature>
<feature type="transmembrane region" description="Helical" evidence="5">
    <location>
        <begin position="298"/>
        <end position="318"/>
    </location>
</feature>
<keyword evidence="5" id="KW-0472">Membrane</keyword>
<feature type="compositionally biased region" description="Basic and acidic residues" evidence="4">
    <location>
        <begin position="27"/>
        <end position="36"/>
    </location>
</feature>
<feature type="region of interest" description="Disordered" evidence="4">
    <location>
        <begin position="1"/>
        <end position="36"/>
    </location>
</feature>
<keyword evidence="5" id="KW-1133">Transmembrane helix</keyword>
<feature type="compositionally biased region" description="Polar residues" evidence="4">
    <location>
        <begin position="504"/>
        <end position="529"/>
    </location>
</feature>
<dbReference type="SMART" id="SM00320">
    <property type="entry name" value="WD40"/>
    <property type="match status" value="4"/>
</dbReference>
<feature type="compositionally biased region" description="Basic and acidic residues" evidence="4">
    <location>
        <begin position="1030"/>
        <end position="1046"/>
    </location>
</feature>
<dbReference type="Proteomes" id="UP000077266">
    <property type="component" value="Unassembled WGS sequence"/>
</dbReference>
<evidence type="ECO:0000313" key="7">
    <source>
        <dbReference type="Proteomes" id="UP000077266"/>
    </source>
</evidence>
<feature type="region of interest" description="Disordered" evidence="4">
    <location>
        <begin position="599"/>
        <end position="632"/>
    </location>
</feature>